<dbReference type="PANTHER" id="PTHR43394:SF1">
    <property type="entry name" value="ATP-BINDING CASSETTE SUB-FAMILY B MEMBER 10, MITOCHONDRIAL"/>
    <property type="match status" value="1"/>
</dbReference>
<comment type="subcellular location">
    <subcellularLocation>
        <location evidence="1">Cell membrane</location>
        <topology evidence="1">Multi-pass membrane protein</topology>
    </subcellularLocation>
</comment>
<feature type="transmembrane region" description="Helical" evidence="5">
    <location>
        <begin position="157"/>
        <end position="175"/>
    </location>
</feature>
<comment type="caution">
    <text evidence="8">The sequence shown here is derived from an EMBL/GenBank/DDBJ whole genome shotgun (WGS) entry which is preliminary data.</text>
</comment>
<evidence type="ECO:0000256" key="5">
    <source>
        <dbReference type="SAM" id="Phobius"/>
    </source>
</evidence>
<feature type="domain" description="ABC transporter" evidence="6">
    <location>
        <begin position="332"/>
        <end position="542"/>
    </location>
</feature>
<dbReference type="GO" id="GO:0005524">
    <property type="term" value="F:ATP binding"/>
    <property type="evidence" value="ECO:0007669"/>
    <property type="project" value="UniProtKB-KW"/>
</dbReference>
<dbReference type="Gene3D" id="1.20.1560.10">
    <property type="entry name" value="ABC transporter type 1, transmembrane domain"/>
    <property type="match status" value="1"/>
</dbReference>
<evidence type="ECO:0000313" key="9">
    <source>
        <dbReference type="Proteomes" id="UP000294567"/>
    </source>
</evidence>
<feature type="transmembrane region" description="Helical" evidence="5">
    <location>
        <begin position="53"/>
        <end position="74"/>
    </location>
</feature>
<reference evidence="8 9" key="1">
    <citation type="submission" date="2019-03" db="EMBL/GenBank/DDBJ databases">
        <title>Genomic Encyclopedia of Type Strains, Phase IV (KMG-IV): sequencing the most valuable type-strain genomes for metagenomic binning, comparative biology and taxonomic classification.</title>
        <authorList>
            <person name="Goeker M."/>
        </authorList>
    </citation>
    <scope>NUCLEOTIDE SEQUENCE [LARGE SCALE GENOMIC DNA]</scope>
    <source>
        <strain evidence="8 9">DSM 26752</strain>
    </source>
</reference>
<dbReference type="InterPro" id="IPR036640">
    <property type="entry name" value="ABC1_TM_sf"/>
</dbReference>
<dbReference type="GO" id="GO:0016887">
    <property type="term" value="F:ATP hydrolysis activity"/>
    <property type="evidence" value="ECO:0007669"/>
    <property type="project" value="InterPro"/>
</dbReference>
<evidence type="ECO:0000256" key="4">
    <source>
        <dbReference type="ARBA" id="ARBA00023136"/>
    </source>
</evidence>
<accession>A0A4R3KVT1</accession>
<feature type="transmembrane region" description="Helical" evidence="5">
    <location>
        <begin position="12"/>
        <end position="33"/>
    </location>
</feature>
<evidence type="ECO:0000256" key="2">
    <source>
        <dbReference type="ARBA" id="ARBA00022692"/>
    </source>
</evidence>
<dbReference type="PROSITE" id="PS50893">
    <property type="entry name" value="ABC_TRANSPORTER_2"/>
    <property type="match status" value="1"/>
</dbReference>
<dbReference type="PROSITE" id="PS50929">
    <property type="entry name" value="ABC_TM1F"/>
    <property type="match status" value="1"/>
</dbReference>
<keyword evidence="8" id="KW-0547">Nucleotide-binding</keyword>
<dbReference type="GO" id="GO:0015421">
    <property type="term" value="F:ABC-type oligopeptide transporter activity"/>
    <property type="evidence" value="ECO:0007669"/>
    <property type="project" value="TreeGrafter"/>
</dbReference>
<proteinExistence type="predicted"/>
<dbReference type="AlphaFoldDB" id="A0A4R3KVT1"/>
<dbReference type="InterPro" id="IPR011527">
    <property type="entry name" value="ABC1_TM_dom"/>
</dbReference>
<dbReference type="Pfam" id="PF00664">
    <property type="entry name" value="ABC_membrane"/>
    <property type="match status" value="1"/>
</dbReference>
<evidence type="ECO:0000256" key="3">
    <source>
        <dbReference type="ARBA" id="ARBA00022989"/>
    </source>
</evidence>
<dbReference type="PANTHER" id="PTHR43394">
    <property type="entry name" value="ATP-DEPENDENT PERMEASE MDL1, MITOCHONDRIAL"/>
    <property type="match status" value="1"/>
</dbReference>
<keyword evidence="3 5" id="KW-1133">Transmembrane helix</keyword>
<protein>
    <submittedName>
        <fullName evidence="8">ATP-binding cassette subfamily B protein</fullName>
    </submittedName>
</protein>
<evidence type="ECO:0000259" key="7">
    <source>
        <dbReference type="PROSITE" id="PS50929"/>
    </source>
</evidence>
<keyword evidence="9" id="KW-1185">Reference proteome</keyword>
<organism evidence="8 9">
    <name type="scientific">Keratinibaculum paraultunense</name>
    <dbReference type="NCBI Taxonomy" id="1278232"/>
    <lineage>
        <taxon>Bacteria</taxon>
        <taxon>Bacillati</taxon>
        <taxon>Bacillota</taxon>
        <taxon>Tissierellia</taxon>
        <taxon>Tissierellales</taxon>
        <taxon>Tepidimicrobiaceae</taxon>
        <taxon>Keratinibaculum</taxon>
    </lineage>
</organism>
<dbReference type="InterPro" id="IPR039421">
    <property type="entry name" value="Type_1_exporter"/>
</dbReference>
<dbReference type="GO" id="GO:0005886">
    <property type="term" value="C:plasma membrane"/>
    <property type="evidence" value="ECO:0007669"/>
    <property type="project" value="UniProtKB-SubCell"/>
</dbReference>
<dbReference type="Pfam" id="PF00005">
    <property type="entry name" value="ABC_tran"/>
    <property type="match status" value="1"/>
</dbReference>
<evidence type="ECO:0000259" key="6">
    <source>
        <dbReference type="PROSITE" id="PS50893"/>
    </source>
</evidence>
<dbReference type="SUPFAM" id="SSF90123">
    <property type="entry name" value="ABC transporter transmembrane region"/>
    <property type="match status" value="1"/>
</dbReference>
<dbReference type="SUPFAM" id="SSF52540">
    <property type="entry name" value="P-loop containing nucleoside triphosphate hydrolases"/>
    <property type="match status" value="1"/>
</dbReference>
<dbReference type="InterPro" id="IPR003439">
    <property type="entry name" value="ABC_transporter-like_ATP-bd"/>
</dbReference>
<evidence type="ECO:0000256" key="1">
    <source>
        <dbReference type="ARBA" id="ARBA00004651"/>
    </source>
</evidence>
<dbReference type="CDD" id="cd07346">
    <property type="entry name" value="ABC_6TM_exporters"/>
    <property type="match status" value="1"/>
</dbReference>
<sequence>MYRLMKDKNVISGIEIFKLTISYLISSIIYLAIPYFNKVLIDFASNPSANISYINIIVIIILTFFIQAFIFYFGNYLSAKYRNKVDKKLKMFLFKSQLDMNKADYNAIDKGMVTNLYISDSSNVAVAILNYKVFIITSILQIVIVLGFMFYVNVKLALISFLFMPLYLLSINLNIKKIADANKKSIVSQDIYINDLKNYINNKADINLTKSETYFEKLYDETLTEWIKNRNNYDFWYILVNRIPIFISIIAPLVILWAGAIAVHQNRLSLGTLVMFSQYTAFLFEPLTNLSQTLTEKKAYKPFFDRLEKFLYYNSDSNYKYEKLFCKLDNFIEIKNTEIYNVKKELLYEANIVIPKKGFYIIKGANGSGKSMLFNIMTGLISSDQLKVKNNGIFKMDESFKSKISILSYPLFFFRATVLDNILLGNSHNSCEIKYFNDIFRLPPLNKKIEIDPLNISSGEGQKICLTRIFIQGFPCVLLDEPTTNLEKDTINALYKHINSEKEKQLIIIITHDNTFDNIADAIFCIENKQLFRKDHDKNMLF</sequence>
<keyword evidence="2 5" id="KW-0812">Transmembrane</keyword>
<feature type="transmembrane region" description="Helical" evidence="5">
    <location>
        <begin position="133"/>
        <end position="151"/>
    </location>
</feature>
<dbReference type="EMBL" id="SMAE01000008">
    <property type="protein sequence ID" value="TCS88489.1"/>
    <property type="molecule type" value="Genomic_DNA"/>
</dbReference>
<keyword evidence="4 5" id="KW-0472">Membrane</keyword>
<feature type="domain" description="ABC transmembrane type-1" evidence="7">
    <location>
        <begin position="19"/>
        <end position="299"/>
    </location>
</feature>
<feature type="transmembrane region" description="Helical" evidence="5">
    <location>
        <begin position="235"/>
        <end position="260"/>
    </location>
</feature>
<keyword evidence="8" id="KW-0067">ATP-binding</keyword>
<gene>
    <name evidence="8" type="ORF">EDD65_10821</name>
</gene>
<dbReference type="Gene3D" id="3.40.50.300">
    <property type="entry name" value="P-loop containing nucleotide triphosphate hydrolases"/>
    <property type="match status" value="1"/>
</dbReference>
<name>A0A4R3KVT1_9FIRM</name>
<evidence type="ECO:0000313" key="8">
    <source>
        <dbReference type="EMBL" id="TCS88489.1"/>
    </source>
</evidence>
<dbReference type="InterPro" id="IPR027417">
    <property type="entry name" value="P-loop_NTPase"/>
</dbReference>
<dbReference type="Proteomes" id="UP000294567">
    <property type="component" value="Unassembled WGS sequence"/>
</dbReference>